<keyword evidence="2" id="KW-1185">Reference proteome</keyword>
<dbReference type="Gene3D" id="3.40.50.1000">
    <property type="entry name" value="HAD superfamily/HAD-like"/>
    <property type="match status" value="1"/>
</dbReference>
<dbReference type="SUPFAM" id="SSF56784">
    <property type="entry name" value="HAD-like"/>
    <property type="match status" value="1"/>
</dbReference>
<organism evidence="1 2">
    <name type="scientific">Mangrovicoccus algicola</name>
    <dbReference type="NCBI Taxonomy" id="2771008"/>
    <lineage>
        <taxon>Bacteria</taxon>
        <taxon>Pseudomonadati</taxon>
        <taxon>Pseudomonadota</taxon>
        <taxon>Alphaproteobacteria</taxon>
        <taxon>Rhodobacterales</taxon>
        <taxon>Paracoccaceae</taxon>
        <taxon>Mangrovicoccus</taxon>
    </lineage>
</organism>
<dbReference type="NCBIfam" id="TIGR01509">
    <property type="entry name" value="HAD-SF-IA-v3"/>
    <property type="match status" value="1"/>
</dbReference>
<dbReference type="CDD" id="cd07526">
    <property type="entry name" value="HAD_BPGM_like"/>
    <property type="match status" value="1"/>
</dbReference>
<dbReference type="InterPro" id="IPR036412">
    <property type="entry name" value="HAD-like_sf"/>
</dbReference>
<dbReference type="PANTHER" id="PTHR18901">
    <property type="entry name" value="2-DEOXYGLUCOSE-6-PHOSPHATE PHOSPHATASE 2"/>
    <property type="match status" value="1"/>
</dbReference>
<accession>A0A8J6YYD7</accession>
<dbReference type="GO" id="GO:0016787">
    <property type="term" value="F:hydrolase activity"/>
    <property type="evidence" value="ECO:0007669"/>
    <property type="project" value="UniProtKB-KW"/>
</dbReference>
<dbReference type="PANTHER" id="PTHR18901:SF38">
    <property type="entry name" value="PSEUDOURIDINE-5'-PHOSPHATASE"/>
    <property type="match status" value="1"/>
</dbReference>
<dbReference type="InterPro" id="IPR023198">
    <property type="entry name" value="PGP-like_dom2"/>
</dbReference>
<dbReference type="SFLD" id="SFLDG01129">
    <property type="entry name" value="C1.5:_HAD__Beta-PGM__Phosphata"/>
    <property type="match status" value="1"/>
</dbReference>
<keyword evidence="1" id="KW-0378">Hydrolase</keyword>
<dbReference type="Proteomes" id="UP000609121">
    <property type="component" value="Unassembled WGS sequence"/>
</dbReference>
<dbReference type="SFLD" id="SFLDS00003">
    <property type="entry name" value="Haloacid_Dehalogenase"/>
    <property type="match status" value="1"/>
</dbReference>
<sequence length="221" mass="23081">MAPGLVIFDCDGVLVDSEPISLDVLVGLLAEEGCALDLATGYGALLGRSMASVADWLRRERGFELTETLLAEARARLFRRFETELRPIPGVAEAVRAIGRPVCVASSSQPDRIRLALSLTGLLPLFEPHIFSATMVARGKPAPDLFQLAAARMGADPAACVVIEDSPAGLRAAAAAGMRAVAFTGGGHAGPARLRETVANCAPAAIIGKMEDLPAILRQIG</sequence>
<dbReference type="AlphaFoldDB" id="A0A8J6YYD7"/>
<dbReference type="Gene3D" id="1.10.150.240">
    <property type="entry name" value="Putative phosphatase, domain 2"/>
    <property type="match status" value="1"/>
</dbReference>
<protein>
    <submittedName>
        <fullName evidence="1">HAD family hydrolase</fullName>
    </submittedName>
</protein>
<dbReference type="InterPro" id="IPR023214">
    <property type="entry name" value="HAD_sf"/>
</dbReference>
<evidence type="ECO:0000313" key="2">
    <source>
        <dbReference type="Proteomes" id="UP000609121"/>
    </source>
</evidence>
<proteinExistence type="predicted"/>
<comment type="caution">
    <text evidence="1">The sequence shown here is derived from an EMBL/GenBank/DDBJ whole genome shotgun (WGS) entry which is preliminary data.</text>
</comment>
<dbReference type="Pfam" id="PF00702">
    <property type="entry name" value="Hydrolase"/>
    <property type="match status" value="1"/>
</dbReference>
<gene>
    <name evidence="1" type="ORF">ICN82_16960</name>
</gene>
<dbReference type="RefSeq" id="WP_193185104.1">
    <property type="nucleotide sequence ID" value="NZ_JACVXA010000062.1"/>
</dbReference>
<dbReference type="EMBL" id="JACVXA010000062">
    <property type="protein sequence ID" value="MBE3639895.1"/>
    <property type="molecule type" value="Genomic_DNA"/>
</dbReference>
<dbReference type="InterPro" id="IPR006439">
    <property type="entry name" value="HAD-SF_hydro_IA"/>
</dbReference>
<evidence type="ECO:0000313" key="1">
    <source>
        <dbReference type="EMBL" id="MBE3639895.1"/>
    </source>
</evidence>
<name>A0A8J6YYD7_9RHOB</name>
<reference evidence="1" key="1">
    <citation type="submission" date="2020-09" db="EMBL/GenBank/DDBJ databases">
        <title>A novel bacterium of genus Mangrovicoccus, isolated from South China Sea.</title>
        <authorList>
            <person name="Huang H."/>
            <person name="Mo K."/>
            <person name="Hu Y."/>
        </authorList>
    </citation>
    <scope>NUCLEOTIDE SEQUENCE</scope>
    <source>
        <strain evidence="1">HB182678</strain>
    </source>
</reference>